<feature type="region of interest" description="Disordered" evidence="3">
    <location>
        <begin position="1"/>
        <end position="22"/>
    </location>
</feature>
<dbReference type="Gene3D" id="3.40.50.720">
    <property type="entry name" value="NAD(P)-binding Rossmann-like Domain"/>
    <property type="match status" value="1"/>
</dbReference>
<comment type="similarity">
    <text evidence="1">Belongs to the glyceraldehyde-3-phosphate dehydrogenase family.</text>
</comment>
<sequence length="229" mass="24969">RSDAASSGEHSEAGGPAKSDEIPTYLLGVNQEKYDLKKDDIISMGSCTTNCLAPIAKVLDQEFGIVKGFMTTIHSYTNDQRILDLAHKDLRRSRAAGINIIPTTTGAAKTVEKCLPQLKGKLDGLALRVPTPTVSIIDFVCQVGKSTSAEEVNYILKKSSEKEWLRGILGIEDAPLVSSDYKGNSYSAIVDALSTMVQGNLIKVLVWYDNEYGYACRLAEMAEYIGDRI</sequence>
<feature type="non-terminal residue" evidence="5">
    <location>
        <position position="1"/>
    </location>
</feature>
<evidence type="ECO:0000256" key="1">
    <source>
        <dbReference type="ARBA" id="ARBA00007406"/>
    </source>
</evidence>
<dbReference type="Gene3D" id="3.30.360.10">
    <property type="entry name" value="Dihydrodipicolinate Reductase, domain 2"/>
    <property type="match status" value="1"/>
</dbReference>
<evidence type="ECO:0000259" key="4">
    <source>
        <dbReference type="Pfam" id="PF02800"/>
    </source>
</evidence>
<keyword evidence="2" id="KW-0560">Oxidoreductase</keyword>
<accession>A0A2H0D1V8</accession>
<evidence type="ECO:0000313" key="5">
    <source>
        <dbReference type="EMBL" id="PIP75949.1"/>
    </source>
</evidence>
<organism evidence="5 6">
    <name type="scientific">Candidatus Kuenenbacteria bacterium CG22_combo_CG10-13_8_21_14_all_39_9</name>
    <dbReference type="NCBI Taxonomy" id="1974621"/>
    <lineage>
        <taxon>Bacteria</taxon>
        <taxon>Candidatus Kueneniibacteriota</taxon>
    </lineage>
</organism>
<dbReference type="FunFam" id="3.30.360.10:FF:000002">
    <property type="entry name" value="Glyceraldehyde-3-phosphate dehydrogenase"/>
    <property type="match status" value="1"/>
</dbReference>
<comment type="caution">
    <text evidence="5">The sequence shown here is derived from an EMBL/GenBank/DDBJ whole genome shotgun (WGS) entry which is preliminary data.</text>
</comment>
<evidence type="ECO:0000256" key="2">
    <source>
        <dbReference type="ARBA" id="ARBA00023002"/>
    </source>
</evidence>
<gene>
    <name evidence="5" type="ORF">COW86_00860</name>
</gene>
<dbReference type="CDD" id="cd18126">
    <property type="entry name" value="GAPDH_I_C"/>
    <property type="match status" value="1"/>
</dbReference>
<dbReference type="Pfam" id="PF02800">
    <property type="entry name" value="Gp_dh_C"/>
    <property type="match status" value="1"/>
</dbReference>
<proteinExistence type="inferred from homology"/>
<dbReference type="PANTHER" id="PTHR43148">
    <property type="entry name" value="GLYCERALDEHYDE-3-PHOSPHATE DEHYDROGENASE 2"/>
    <property type="match status" value="1"/>
</dbReference>
<dbReference type="AlphaFoldDB" id="A0A2H0D1V8"/>
<protein>
    <submittedName>
        <fullName evidence="5">Type I glyceraldehyde-3-phosphate dehydrogenase</fullName>
    </submittedName>
</protein>
<dbReference type="Proteomes" id="UP000230159">
    <property type="component" value="Unassembled WGS sequence"/>
</dbReference>
<dbReference type="InterPro" id="IPR020831">
    <property type="entry name" value="GlycerAld/Erythrose_P_DH"/>
</dbReference>
<name>A0A2H0D1V8_9BACT</name>
<feature type="domain" description="Glyceraldehyde 3-phosphate dehydrogenase catalytic" evidence="4">
    <location>
        <begin position="52"/>
        <end position="208"/>
    </location>
</feature>
<dbReference type="InterPro" id="IPR020829">
    <property type="entry name" value="GlycerAld_3-P_DH_cat"/>
</dbReference>
<dbReference type="PRINTS" id="PR00078">
    <property type="entry name" value="G3PDHDRGNASE"/>
</dbReference>
<dbReference type="GO" id="GO:0016620">
    <property type="term" value="F:oxidoreductase activity, acting on the aldehyde or oxo group of donors, NAD or NADP as acceptor"/>
    <property type="evidence" value="ECO:0007669"/>
    <property type="project" value="InterPro"/>
</dbReference>
<dbReference type="EMBL" id="PCTN01000036">
    <property type="protein sequence ID" value="PIP75949.1"/>
    <property type="molecule type" value="Genomic_DNA"/>
</dbReference>
<reference evidence="5 6" key="1">
    <citation type="submission" date="2017-09" db="EMBL/GenBank/DDBJ databases">
        <title>Depth-based differentiation of microbial function through sediment-hosted aquifers and enrichment of novel symbionts in the deep terrestrial subsurface.</title>
        <authorList>
            <person name="Probst A.J."/>
            <person name="Ladd B."/>
            <person name="Jarett J.K."/>
            <person name="Geller-Mcgrath D.E."/>
            <person name="Sieber C.M."/>
            <person name="Emerson J.B."/>
            <person name="Anantharaman K."/>
            <person name="Thomas B.C."/>
            <person name="Malmstrom R."/>
            <person name="Stieglmeier M."/>
            <person name="Klingl A."/>
            <person name="Woyke T."/>
            <person name="Ryan C.M."/>
            <person name="Banfield J.F."/>
        </authorList>
    </citation>
    <scope>NUCLEOTIDE SEQUENCE [LARGE SCALE GENOMIC DNA]</scope>
    <source>
        <strain evidence="5">CG22_combo_CG10-13_8_21_14_all_39_9</strain>
    </source>
</reference>
<evidence type="ECO:0000256" key="3">
    <source>
        <dbReference type="SAM" id="MobiDB-lite"/>
    </source>
</evidence>
<dbReference type="SUPFAM" id="SSF55347">
    <property type="entry name" value="Glyceraldehyde-3-phosphate dehydrogenase-like, C-terminal domain"/>
    <property type="match status" value="1"/>
</dbReference>
<evidence type="ECO:0000313" key="6">
    <source>
        <dbReference type="Proteomes" id="UP000230159"/>
    </source>
</evidence>